<protein>
    <recommendedName>
        <fullName evidence="5">3-keto-disaccharide hydrolase domain-containing protein</fullName>
    </recommendedName>
</protein>
<evidence type="ECO:0008006" key="5">
    <source>
        <dbReference type="Google" id="ProtNLM"/>
    </source>
</evidence>
<sequence length="258" mass="27845">MKLCKLFVLVLSLALSATGCLNDHDSSSGQPTTVAAAPSTTSGGTTESSSSSGLIVSDPLTNGTSSGIVAGGNFTAAGYYIGTNNGGYIMYPTNIIGNIRVEFDASGYLPNEDAADSKLTVIELYDSAPYANWKTDWASIPAYLYQLRKRGAGGSYTNALDLKYGSAYYNTDHEMWGWYPDYRSGQPLEWDPAKTYHWVVTISGGVTEVYRDGFLYYSENCSLAFAPKNPIVVRIGGTSYGAYGPRNVTYSNVKIYDL</sequence>
<name>A0A2G6KKB2_9BACT</name>
<dbReference type="InterPro" id="IPR013320">
    <property type="entry name" value="ConA-like_dom_sf"/>
</dbReference>
<feature type="signal peptide" evidence="2">
    <location>
        <begin position="1"/>
        <end position="17"/>
    </location>
</feature>
<dbReference type="PROSITE" id="PS51257">
    <property type="entry name" value="PROKAR_LIPOPROTEIN"/>
    <property type="match status" value="1"/>
</dbReference>
<evidence type="ECO:0000256" key="2">
    <source>
        <dbReference type="SAM" id="SignalP"/>
    </source>
</evidence>
<reference evidence="3 4" key="1">
    <citation type="submission" date="2017-10" db="EMBL/GenBank/DDBJ databases">
        <title>Novel microbial diversity and functional potential in the marine mammal oral microbiome.</title>
        <authorList>
            <person name="Dudek N.K."/>
            <person name="Sun C.L."/>
            <person name="Burstein D."/>
            <person name="Kantor R.S."/>
            <person name="Aliaga Goltsman D.S."/>
            <person name="Bik E.M."/>
            <person name="Thomas B.C."/>
            <person name="Banfield J.F."/>
            <person name="Relman D.A."/>
        </authorList>
    </citation>
    <scope>NUCLEOTIDE SEQUENCE [LARGE SCALE GENOMIC DNA]</scope>
    <source>
        <strain evidence="3">DOLJORAL78_47_16</strain>
    </source>
</reference>
<evidence type="ECO:0000313" key="3">
    <source>
        <dbReference type="EMBL" id="PIE36108.1"/>
    </source>
</evidence>
<dbReference type="Gene3D" id="2.60.120.200">
    <property type="match status" value="1"/>
</dbReference>
<keyword evidence="2" id="KW-0732">Signal</keyword>
<proteinExistence type="predicted"/>
<comment type="caution">
    <text evidence="3">The sequence shown here is derived from an EMBL/GenBank/DDBJ whole genome shotgun (WGS) entry which is preliminary data.</text>
</comment>
<gene>
    <name evidence="3" type="ORF">CSA56_01460</name>
</gene>
<accession>A0A2G6KKB2</accession>
<dbReference type="AlphaFoldDB" id="A0A2G6KKB2"/>
<organism evidence="3 4">
    <name type="scientific">candidate division KSB3 bacterium</name>
    <dbReference type="NCBI Taxonomy" id="2044937"/>
    <lineage>
        <taxon>Bacteria</taxon>
        <taxon>candidate division KSB3</taxon>
    </lineage>
</organism>
<evidence type="ECO:0000313" key="4">
    <source>
        <dbReference type="Proteomes" id="UP000230821"/>
    </source>
</evidence>
<evidence type="ECO:0000256" key="1">
    <source>
        <dbReference type="SAM" id="MobiDB-lite"/>
    </source>
</evidence>
<dbReference type="EMBL" id="PDSK01000025">
    <property type="protein sequence ID" value="PIE36108.1"/>
    <property type="molecule type" value="Genomic_DNA"/>
</dbReference>
<feature type="region of interest" description="Disordered" evidence="1">
    <location>
        <begin position="23"/>
        <end position="56"/>
    </location>
</feature>
<dbReference type="SUPFAM" id="SSF49899">
    <property type="entry name" value="Concanavalin A-like lectins/glucanases"/>
    <property type="match status" value="1"/>
</dbReference>
<dbReference type="Proteomes" id="UP000230821">
    <property type="component" value="Unassembled WGS sequence"/>
</dbReference>
<feature type="compositionally biased region" description="Low complexity" evidence="1">
    <location>
        <begin position="39"/>
        <end position="53"/>
    </location>
</feature>
<feature type="chain" id="PRO_5013909260" description="3-keto-disaccharide hydrolase domain-containing protein" evidence="2">
    <location>
        <begin position="18"/>
        <end position="258"/>
    </location>
</feature>